<evidence type="ECO:0000313" key="8">
    <source>
        <dbReference type="EMBL" id="HIZ48285.1"/>
    </source>
</evidence>
<evidence type="ECO:0000256" key="1">
    <source>
        <dbReference type="ARBA" id="ARBA00004370"/>
    </source>
</evidence>
<dbReference type="GO" id="GO:0045259">
    <property type="term" value="C:proton-transporting ATP synthase complex"/>
    <property type="evidence" value="ECO:0007669"/>
    <property type="project" value="UniProtKB-KW"/>
</dbReference>
<dbReference type="AlphaFoldDB" id="A0A9D2F322"/>
<reference evidence="8" key="2">
    <citation type="submission" date="2021-04" db="EMBL/GenBank/DDBJ databases">
        <authorList>
            <person name="Gilroy R."/>
        </authorList>
    </citation>
    <scope>NUCLEOTIDE SEQUENCE</scope>
    <source>
        <strain evidence="8">3436</strain>
    </source>
</reference>
<dbReference type="HAMAP" id="MF_01416">
    <property type="entry name" value="ATP_synth_delta_bact"/>
    <property type="match status" value="1"/>
</dbReference>
<keyword evidence="6 7" id="KW-0066">ATP synthesis</keyword>
<evidence type="ECO:0000256" key="5">
    <source>
        <dbReference type="ARBA" id="ARBA00023136"/>
    </source>
</evidence>
<comment type="function">
    <text evidence="7">This protein is part of the stalk that links CF(0) to CF(1). It either transmits conformational changes from CF(0) to CF(1) or is implicated in proton conduction.</text>
</comment>
<evidence type="ECO:0000256" key="7">
    <source>
        <dbReference type="HAMAP-Rule" id="MF_01416"/>
    </source>
</evidence>
<dbReference type="Pfam" id="PF00213">
    <property type="entry name" value="OSCP"/>
    <property type="match status" value="1"/>
</dbReference>
<keyword evidence="7" id="KW-1003">Cell membrane</keyword>
<dbReference type="EMBL" id="DXBO01000092">
    <property type="protein sequence ID" value="HIZ48285.1"/>
    <property type="molecule type" value="Genomic_DNA"/>
</dbReference>
<dbReference type="NCBIfam" id="TIGR01145">
    <property type="entry name" value="ATP_synt_delta"/>
    <property type="match status" value="1"/>
</dbReference>
<keyword evidence="2 7" id="KW-0813">Transport</keyword>
<evidence type="ECO:0000256" key="2">
    <source>
        <dbReference type="ARBA" id="ARBA00022448"/>
    </source>
</evidence>
<organism evidence="8 9">
    <name type="scientific">Candidatus Gemmiger excrementavium</name>
    <dbReference type="NCBI Taxonomy" id="2838608"/>
    <lineage>
        <taxon>Bacteria</taxon>
        <taxon>Bacillati</taxon>
        <taxon>Bacillota</taxon>
        <taxon>Clostridia</taxon>
        <taxon>Eubacteriales</taxon>
        <taxon>Gemmiger</taxon>
    </lineage>
</organism>
<comment type="function">
    <text evidence="7">F(1)F(0) ATP synthase produces ATP from ADP in the presence of a proton or sodium gradient. F-type ATPases consist of two structural domains, F(1) containing the extramembraneous catalytic core and F(0) containing the membrane proton channel, linked together by a central stalk and a peripheral stalk. During catalysis, ATP synthesis in the catalytic domain of F(1) is coupled via a rotary mechanism of the central stalk subunits to proton translocation.</text>
</comment>
<keyword evidence="5 7" id="KW-0472">Membrane</keyword>
<keyword evidence="7" id="KW-0139">CF(1)</keyword>
<dbReference type="GO" id="GO:0005886">
    <property type="term" value="C:plasma membrane"/>
    <property type="evidence" value="ECO:0007669"/>
    <property type="project" value="UniProtKB-SubCell"/>
</dbReference>
<protein>
    <recommendedName>
        <fullName evidence="7">ATP synthase subunit delta</fullName>
    </recommendedName>
    <alternativeName>
        <fullName evidence="7">ATP synthase F(1) sector subunit delta</fullName>
    </alternativeName>
    <alternativeName>
        <fullName evidence="7">F-type ATPase subunit delta</fullName>
        <shortName evidence="7">F-ATPase subunit delta</shortName>
    </alternativeName>
</protein>
<accession>A0A9D2F322</accession>
<comment type="caution">
    <text evidence="8">The sequence shown here is derived from an EMBL/GenBank/DDBJ whole genome shotgun (WGS) entry which is preliminary data.</text>
</comment>
<evidence type="ECO:0000256" key="4">
    <source>
        <dbReference type="ARBA" id="ARBA00023065"/>
    </source>
</evidence>
<gene>
    <name evidence="7 8" type="primary">atpH</name>
    <name evidence="8" type="ORF">H9810_06175</name>
</gene>
<dbReference type="InterPro" id="IPR000711">
    <property type="entry name" value="ATPase_OSCP/dsu"/>
</dbReference>
<dbReference type="SUPFAM" id="SSF47928">
    <property type="entry name" value="N-terminal domain of the delta subunit of the F1F0-ATP synthase"/>
    <property type="match status" value="1"/>
</dbReference>
<comment type="subcellular location">
    <subcellularLocation>
        <location evidence="7">Cell membrane</location>
        <topology evidence="7">Peripheral membrane protein</topology>
    </subcellularLocation>
    <subcellularLocation>
        <location evidence="1">Membrane</location>
    </subcellularLocation>
</comment>
<dbReference type="PANTHER" id="PTHR11910">
    <property type="entry name" value="ATP SYNTHASE DELTA CHAIN"/>
    <property type="match status" value="1"/>
</dbReference>
<dbReference type="Gene3D" id="1.10.520.20">
    <property type="entry name" value="N-terminal domain of the delta subunit of the F1F0-ATP synthase"/>
    <property type="match status" value="1"/>
</dbReference>
<proteinExistence type="inferred from homology"/>
<keyword evidence="4 7" id="KW-0406">Ion transport</keyword>
<keyword evidence="3 7" id="KW-0375">Hydrogen ion transport</keyword>
<reference evidence="8" key="1">
    <citation type="journal article" date="2021" name="PeerJ">
        <title>Extensive microbial diversity within the chicken gut microbiome revealed by metagenomics and culture.</title>
        <authorList>
            <person name="Gilroy R."/>
            <person name="Ravi A."/>
            <person name="Getino M."/>
            <person name="Pursley I."/>
            <person name="Horton D.L."/>
            <person name="Alikhan N.F."/>
            <person name="Baker D."/>
            <person name="Gharbi K."/>
            <person name="Hall N."/>
            <person name="Watson M."/>
            <person name="Adriaenssens E.M."/>
            <person name="Foster-Nyarko E."/>
            <person name="Jarju S."/>
            <person name="Secka A."/>
            <person name="Antonio M."/>
            <person name="Oren A."/>
            <person name="Chaudhuri R.R."/>
            <person name="La Ragione R."/>
            <person name="Hildebrand F."/>
            <person name="Pallen M.J."/>
        </authorList>
    </citation>
    <scope>NUCLEOTIDE SEQUENCE</scope>
    <source>
        <strain evidence="8">3436</strain>
    </source>
</reference>
<dbReference type="InterPro" id="IPR026015">
    <property type="entry name" value="ATP_synth_OSCP/delta_N_sf"/>
</dbReference>
<dbReference type="GO" id="GO:0046933">
    <property type="term" value="F:proton-transporting ATP synthase activity, rotational mechanism"/>
    <property type="evidence" value="ECO:0007669"/>
    <property type="project" value="UniProtKB-UniRule"/>
</dbReference>
<dbReference type="Proteomes" id="UP000824031">
    <property type="component" value="Unassembled WGS sequence"/>
</dbReference>
<dbReference type="PRINTS" id="PR00125">
    <property type="entry name" value="ATPASEDELTA"/>
</dbReference>
<evidence type="ECO:0000313" key="9">
    <source>
        <dbReference type="Proteomes" id="UP000824031"/>
    </source>
</evidence>
<name>A0A9D2F322_9FIRM</name>
<comment type="similarity">
    <text evidence="7">Belongs to the ATPase delta chain family.</text>
</comment>
<sequence>MTELAKRYGGSLYDLAAEESLTEQLQQELDLAMECCRREPDYLRLLSTPGIPKRERCGLLDQAFAGLHPYVVNFLKILCEEGLMGELSGCVRAYRERYNADHGILEATVTSAVPLTEDARQKLVAGLQARTGKIIHLNERTDPSVLGGLRLDLDGTRLDGTVQRRLELLRDEIANVVL</sequence>
<evidence type="ECO:0000256" key="6">
    <source>
        <dbReference type="ARBA" id="ARBA00023310"/>
    </source>
</evidence>
<evidence type="ECO:0000256" key="3">
    <source>
        <dbReference type="ARBA" id="ARBA00022781"/>
    </source>
</evidence>